<dbReference type="Gene3D" id="3.20.20.370">
    <property type="entry name" value="Glycoside hydrolase/deacetylase"/>
    <property type="match status" value="1"/>
</dbReference>
<dbReference type="Proteomes" id="UP000046155">
    <property type="component" value="Unassembled WGS sequence"/>
</dbReference>
<dbReference type="PANTHER" id="PTHR47561">
    <property type="entry name" value="POLYSACCHARIDE DEACETYLASE FAMILY PROTEIN (AFU_ORTHOLOGUE AFUA_6G05030)"/>
    <property type="match status" value="1"/>
</dbReference>
<dbReference type="InterPro" id="IPR011330">
    <property type="entry name" value="Glyco_hydro/deAcase_b/a-brl"/>
</dbReference>
<proteinExistence type="predicted"/>
<gene>
    <name evidence="2" type="ORF">SSCH_520034</name>
</gene>
<evidence type="ECO:0000259" key="1">
    <source>
        <dbReference type="PROSITE" id="PS51677"/>
    </source>
</evidence>
<dbReference type="Pfam" id="PF11959">
    <property type="entry name" value="DUF3473"/>
    <property type="match status" value="1"/>
</dbReference>
<keyword evidence="3" id="KW-1185">Reference proteome</keyword>
<dbReference type="SUPFAM" id="SSF88713">
    <property type="entry name" value="Glycoside hydrolase/deacetylase"/>
    <property type="match status" value="1"/>
</dbReference>
<sequence length="303" mass="34251">MQDPSLSITVDLEDWYHIPSVCGSPFSVFDGIDDFFGKWCCRYDYLSEPTARVLDLLDEFGITATFFIVADLLNHYPGLVERVVERGHEIACHGLDHSCKIHPETREPLISRSEFEERTLLAKEMLEAACGEKVIGYRAPNVLVAGWMLDSLEEMGFKYDSSVCVNSLYNKTDSALKGVFSHPYHPVGGLLEPGEGRPFWEFPWSYLDLLGFKIPSSGGPMLRFLGSSIIAKGLQQSMARGHTVFYFHPLDISLESFPKAGRGRPLYWAVKGRVVEERIRSILRKFQHVRKITLKEALLESNG</sequence>
<accession>A0A0B7MMW0</accession>
<organism evidence="2 3">
    <name type="scientific">Syntrophaceticus schinkii</name>
    <dbReference type="NCBI Taxonomy" id="499207"/>
    <lineage>
        <taxon>Bacteria</taxon>
        <taxon>Bacillati</taxon>
        <taxon>Bacillota</taxon>
        <taxon>Clostridia</taxon>
        <taxon>Thermoanaerobacterales</taxon>
        <taxon>Thermoanaerobacterales Family III. Incertae Sedis</taxon>
        <taxon>Syntrophaceticus</taxon>
    </lineage>
</organism>
<dbReference type="InterPro" id="IPR045235">
    <property type="entry name" value="PuuE_HpPgdA-like"/>
</dbReference>
<evidence type="ECO:0000313" key="3">
    <source>
        <dbReference type="Proteomes" id="UP000046155"/>
    </source>
</evidence>
<dbReference type="Pfam" id="PF01522">
    <property type="entry name" value="Polysacc_deac_1"/>
    <property type="match status" value="1"/>
</dbReference>
<dbReference type="EMBL" id="CDRZ01000250">
    <property type="protein sequence ID" value="CEO89573.1"/>
    <property type="molecule type" value="Genomic_DNA"/>
</dbReference>
<dbReference type="AlphaFoldDB" id="A0A0B7MMW0"/>
<dbReference type="RefSeq" id="WP_044665477.1">
    <property type="nucleotide sequence ID" value="NZ_CDRZ01000250.1"/>
</dbReference>
<keyword evidence="2" id="KW-0378">Hydrolase</keyword>
<dbReference type="GO" id="GO:0016810">
    <property type="term" value="F:hydrolase activity, acting on carbon-nitrogen (but not peptide) bonds"/>
    <property type="evidence" value="ECO:0007669"/>
    <property type="project" value="InterPro"/>
</dbReference>
<name>A0A0B7MMW0_9FIRM</name>
<dbReference type="CDD" id="cd10941">
    <property type="entry name" value="CE4_PuuE_HpPgdA_like_2"/>
    <property type="match status" value="1"/>
</dbReference>
<evidence type="ECO:0000313" key="2">
    <source>
        <dbReference type="EMBL" id="CEO89573.1"/>
    </source>
</evidence>
<protein>
    <submittedName>
        <fullName evidence="2">Polysaccharide deacetylase</fullName>
        <ecNumber evidence="2">3.5.1.-</ecNumber>
    </submittedName>
</protein>
<dbReference type="PANTHER" id="PTHR47561:SF1">
    <property type="entry name" value="POLYSACCHARIDE DEACETYLASE FAMILY PROTEIN (AFU_ORTHOLOGUE AFUA_6G05030)"/>
    <property type="match status" value="1"/>
</dbReference>
<dbReference type="OrthoDB" id="43281at2"/>
<dbReference type="InterPro" id="IPR022560">
    <property type="entry name" value="DUF3473"/>
</dbReference>
<dbReference type="InterPro" id="IPR002509">
    <property type="entry name" value="NODB_dom"/>
</dbReference>
<dbReference type="EC" id="3.5.1.-" evidence="2"/>
<feature type="domain" description="NodB homology" evidence="1">
    <location>
        <begin position="37"/>
        <end position="303"/>
    </location>
</feature>
<dbReference type="GO" id="GO:0005975">
    <property type="term" value="P:carbohydrate metabolic process"/>
    <property type="evidence" value="ECO:0007669"/>
    <property type="project" value="InterPro"/>
</dbReference>
<dbReference type="PROSITE" id="PS51677">
    <property type="entry name" value="NODB"/>
    <property type="match status" value="1"/>
</dbReference>
<reference evidence="3" key="1">
    <citation type="submission" date="2015-01" db="EMBL/GenBank/DDBJ databases">
        <authorList>
            <person name="Manzoor Shahid"/>
            <person name="Zubair Saima"/>
        </authorList>
    </citation>
    <scope>NUCLEOTIDE SEQUENCE [LARGE SCALE GENOMIC DNA]</scope>
    <source>
        <strain evidence="3">Sp3</strain>
    </source>
</reference>